<sequence length="355" mass="38370">MLSEENGNTRKAAGFLRTELVQAKNDHLFQVSLADYNDERKGLVELFKDRASLEKVLKNVALVDPLAYRTDAKYMQEVLNAKGKGSQEGFVLGLEGAVSGASKTALWAMGAANCPSCAATDIENAWNSILSLPEELRLKGYLDNLHIMQGGGADVVRGNEAAATAAGVGLGLAIDGGLAGVKFPTDINAKAPTPSIAFERLAYLSNSTAPEIRTGLISAVQDIRRDLPLGGNAAFAEIKIDALSSEPMVMKSFSQYDARIGEFLPKPPGDLQSWLLKPQPATSKYIGTPEAYLRDMDTEFKILETIAQRLGSNQNAVGKINLISEKSVCPSCTDVIRQFRDRYPKVQLNVFTVED</sequence>
<dbReference type="Pfam" id="PF14424">
    <property type="entry name" value="Toxin-deaminase"/>
    <property type="match status" value="1"/>
</dbReference>
<dbReference type="Proteomes" id="UP001243713">
    <property type="component" value="Chromosome"/>
</dbReference>
<dbReference type="RefSeq" id="WP_280163239.1">
    <property type="nucleotide sequence ID" value="NZ_CP093428.1"/>
</dbReference>
<keyword evidence="2" id="KW-1185">Reference proteome</keyword>
<evidence type="ECO:0000313" key="2">
    <source>
        <dbReference type="Proteomes" id="UP001243713"/>
    </source>
</evidence>
<reference evidence="1 2" key="1">
    <citation type="submission" date="2022-03" db="EMBL/GenBank/DDBJ databases">
        <title>Plant growth promoting endophytes with ACC deaminase activity.</title>
        <authorList>
            <person name="Charles T."/>
            <person name="Van Dyk A."/>
            <person name="Cheng J."/>
            <person name="Heil J."/>
        </authorList>
    </citation>
    <scope>NUCLEOTIDE SEQUENCE [LARGE SCALE GENOMIC DNA]</scope>
    <source>
        <strain evidence="1 2">8R6</strain>
    </source>
</reference>
<protein>
    <recommendedName>
        <fullName evidence="3">Deaminase of polymorphic toxin system</fullName>
    </recommendedName>
</protein>
<gene>
    <name evidence="1" type="ORF">MOQ58_07595</name>
</gene>
<proteinExistence type="predicted"/>
<organism evidence="1 2">
    <name type="scientific">Pseudomonas migulae</name>
    <dbReference type="NCBI Taxonomy" id="78543"/>
    <lineage>
        <taxon>Bacteria</taxon>
        <taxon>Pseudomonadati</taxon>
        <taxon>Pseudomonadota</taxon>
        <taxon>Gammaproteobacteria</taxon>
        <taxon>Pseudomonadales</taxon>
        <taxon>Pseudomonadaceae</taxon>
        <taxon>Pseudomonas</taxon>
    </lineage>
</organism>
<accession>A0ABY8MXN1</accession>
<dbReference type="EMBL" id="CP093428">
    <property type="protein sequence ID" value="WGK92047.1"/>
    <property type="molecule type" value="Genomic_DNA"/>
</dbReference>
<evidence type="ECO:0008006" key="3">
    <source>
        <dbReference type="Google" id="ProtNLM"/>
    </source>
</evidence>
<dbReference type="InterPro" id="IPR032721">
    <property type="entry name" value="Toxin-deaminase"/>
</dbReference>
<name>A0ABY8MXN1_9PSED</name>
<evidence type="ECO:0000313" key="1">
    <source>
        <dbReference type="EMBL" id="WGK92047.1"/>
    </source>
</evidence>